<dbReference type="InterPro" id="IPR058594">
    <property type="entry name" value="PB1-like_dom_pln"/>
</dbReference>
<comment type="caution">
    <text evidence="3">The sequence shown here is derived from an EMBL/GenBank/DDBJ whole genome shotgun (WGS) entry which is preliminary data.</text>
</comment>
<feature type="region of interest" description="Disordered" evidence="1">
    <location>
        <begin position="229"/>
        <end position="267"/>
    </location>
</feature>
<gene>
    <name evidence="3" type="ORF">PIB30_102907</name>
</gene>
<keyword evidence="4" id="KW-1185">Reference proteome</keyword>
<sequence length="267" mass="28546">VALDEEMVYFDIKVYHKGYFGYENGAMRYIGEELTIGDYDSDFWCVYEAEEHLNRFGYPKSDIAAMWYKDPAVHDYSIGLRMFLDDDDALEMCRITAQRGHVELFVVHESGPEEGFPEIGYVDVGGDLGGGNDDDDYGDGEDGDPNAENEGAAAEEAIPNGPNEAADVVEEAVPDAAENLPEAAEDVDGIFAERVGAVEAGAGGVAQADTIEEFAPNVKAEAGGIVVPNKEAGTVGDNARDEVDGQGEDNVEANMGRGDGVSVGLEE</sequence>
<feature type="region of interest" description="Disordered" evidence="1">
    <location>
        <begin position="124"/>
        <end position="152"/>
    </location>
</feature>
<accession>A0ABU6TZU7</accession>
<feature type="non-terminal residue" evidence="3">
    <location>
        <position position="1"/>
    </location>
</feature>
<feature type="compositionally biased region" description="Acidic residues" evidence="1">
    <location>
        <begin position="132"/>
        <end position="147"/>
    </location>
</feature>
<evidence type="ECO:0000259" key="2">
    <source>
        <dbReference type="Pfam" id="PF26130"/>
    </source>
</evidence>
<evidence type="ECO:0000313" key="3">
    <source>
        <dbReference type="EMBL" id="MED6153533.1"/>
    </source>
</evidence>
<feature type="domain" description="PB1-like" evidence="2">
    <location>
        <begin position="9"/>
        <end position="108"/>
    </location>
</feature>
<dbReference type="EMBL" id="JASCZI010093869">
    <property type="protein sequence ID" value="MED6153533.1"/>
    <property type="molecule type" value="Genomic_DNA"/>
</dbReference>
<dbReference type="Pfam" id="PF26130">
    <property type="entry name" value="PB1-like"/>
    <property type="match status" value="1"/>
</dbReference>
<name>A0ABU6TZU7_9FABA</name>
<organism evidence="3 4">
    <name type="scientific">Stylosanthes scabra</name>
    <dbReference type="NCBI Taxonomy" id="79078"/>
    <lineage>
        <taxon>Eukaryota</taxon>
        <taxon>Viridiplantae</taxon>
        <taxon>Streptophyta</taxon>
        <taxon>Embryophyta</taxon>
        <taxon>Tracheophyta</taxon>
        <taxon>Spermatophyta</taxon>
        <taxon>Magnoliopsida</taxon>
        <taxon>eudicotyledons</taxon>
        <taxon>Gunneridae</taxon>
        <taxon>Pentapetalae</taxon>
        <taxon>rosids</taxon>
        <taxon>fabids</taxon>
        <taxon>Fabales</taxon>
        <taxon>Fabaceae</taxon>
        <taxon>Papilionoideae</taxon>
        <taxon>50 kb inversion clade</taxon>
        <taxon>dalbergioids sensu lato</taxon>
        <taxon>Dalbergieae</taxon>
        <taxon>Pterocarpus clade</taxon>
        <taxon>Stylosanthes</taxon>
    </lineage>
</organism>
<evidence type="ECO:0000313" key="4">
    <source>
        <dbReference type="Proteomes" id="UP001341840"/>
    </source>
</evidence>
<dbReference type="Proteomes" id="UP001341840">
    <property type="component" value="Unassembled WGS sequence"/>
</dbReference>
<proteinExistence type="predicted"/>
<evidence type="ECO:0000256" key="1">
    <source>
        <dbReference type="SAM" id="MobiDB-lite"/>
    </source>
</evidence>
<protein>
    <recommendedName>
        <fullName evidence="2">PB1-like domain-containing protein</fullName>
    </recommendedName>
</protein>
<reference evidence="3 4" key="1">
    <citation type="journal article" date="2023" name="Plants (Basel)">
        <title>Bridging the Gap: Combining Genomics and Transcriptomics Approaches to Understand Stylosanthes scabra, an Orphan Legume from the Brazilian Caatinga.</title>
        <authorList>
            <person name="Ferreira-Neto J.R.C."/>
            <person name="da Silva M.D."/>
            <person name="Binneck E."/>
            <person name="de Melo N.F."/>
            <person name="da Silva R.H."/>
            <person name="de Melo A.L.T.M."/>
            <person name="Pandolfi V."/>
            <person name="Bustamante F.O."/>
            <person name="Brasileiro-Vidal A.C."/>
            <person name="Benko-Iseppon A.M."/>
        </authorList>
    </citation>
    <scope>NUCLEOTIDE SEQUENCE [LARGE SCALE GENOMIC DNA]</scope>
    <source>
        <tissue evidence="3">Leaves</tissue>
    </source>
</reference>